<dbReference type="InterPro" id="IPR037962">
    <property type="entry name" value="Neuralized"/>
</dbReference>
<feature type="domain" description="NHR" evidence="2">
    <location>
        <begin position="1"/>
        <end position="214"/>
    </location>
</feature>
<dbReference type="RefSeq" id="XP_052743803.1">
    <property type="nucleotide sequence ID" value="XM_052887843.1"/>
</dbReference>
<sequence>MIRFHSFHGPNIVLSEDNTVAYRKSSYAHSLVFSENPILPGEVFLIEIDKWERGWSGHMRLGLTSLDPDVTEHCDEELPQYSLPDLVTDETSWIIPISILKHSIENVEETAESVLGEGPNVLTPRGLFSKTNLKSEEYALAPKMQPMEVGSRIGVMYVPRSKTSKVDANLEEVEMYFIVNGISVGPHTVIPFTGPLHAVVDVYGTTKRVKIIQLYTVPSLQMLCRDAILPYIDRISVKSLPLPRPIKDYLAKFC</sequence>
<dbReference type="InterPro" id="IPR043136">
    <property type="entry name" value="B30.2/SPRY_sf"/>
</dbReference>
<dbReference type="Gene3D" id="2.60.120.920">
    <property type="match status" value="1"/>
</dbReference>
<organism evidence="3 4">
    <name type="scientific">Bicyclus anynana</name>
    <name type="common">Squinting bush brown butterfly</name>
    <dbReference type="NCBI Taxonomy" id="110368"/>
    <lineage>
        <taxon>Eukaryota</taxon>
        <taxon>Metazoa</taxon>
        <taxon>Ecdysozoa</taxon>
        <taxon>Arthropoda</taxon>
        <taxon>Hexapoda</taxon>
        <taxon>Insecta</taxon>
        <taxon>Pterygota</taxon>
        <taxon>Neoptera</taxon>
        <taxon>Endopterygota</taxon>
        <taxon>Lepidoptera</taxon>
        <taxon>Glossata</taxon>
        <taxon>Ditrysia</taxon>
        <taxon>Papilionoidea</taxon>
        <taxon>Nymphalidae</taxon>
        <taxon>Satyrinae</taxon>
        <taxon>Satyrini</taxon>
        <taxon>Mycalesina</taxon>
        <taxon>Bicyclus</taxon>
    </lineage>
</organism>
<dbReference type="InterPro" id="IPR006573">
    <property type="entry name" value="NHR_dom"/>
</dbReference>
<dbReference type="SMART" id="SM00253">
    <property type="entry name" value="SOCS"/>
    <property type="match status" value="1"/>
</dbReference>
<keyword evidence="3" id="KW-1185">Reference proteome</keyword>
<dbReference type="SMART" id="SM00588">
    <property type="entry name" value="NEUZ"/>
    <property type="match status" value="1"/>
</dbReference>
<dbReference type="InterPro" id="IPR036036">
    <property type="entry name" value="SOCS_box-like_dom_sf"/>
</dbReference>
<dbReference type="Pfam" id="PF07525">
    <property type="entry name" value="SOCS_box"/>
    <property type="match status" value="1"/>
</dbReference>
<dbReference type="CDD" id="cd03717">
    <property type="entry name" value="SOCS_SOCS_like"/>
    <property type="match status" value="1"/>
</dbReference>
<name>A0ABM3LXL6_BICAN</name>
<proteinExistence type="predicted"/>
<dbReference type="InterPro" id="IPR001496">
    <property type="entry name" value="SOCS_box"/>
</dbReference>
<evidence type="ECO:0000313" key="3">
    <source>
        <dbReference type="Proteomes" id="UP001652582"/>
    </source>
</evidence>
<dbReference type="CDD" id="cd12887">
    <property type="entry name" value="SPRY_NHR_like"/>
    <property type="match status" value="1"/>
</dbReference>
<accession>A0ABM3LXL6</accession>
<gene>
    <name evidence="4" type="primary">LOC112052753</name>
</gene>
<dbReference type="Gene3D" id="1.10.750.20">
    <property type="entry name" value="SOCS box"/>
    <property type="match status" value="1"/>
</dbReference>
<dbReference type="Proteomes" id="UP001652582">
    <property type="component" value="Chromosome 20"/>
</dbReference>
<dbReference type="PROSITE" id="PS50225">
    <property type="entry name" value="SOCS"/>
    <property type="match status" value="1"/>
</dbReference>
<dbReference type="Pfam" id="PF07177">
    <property type="entry name" value="Neuralized"/>
    <property type="match status" value="1"/>
</dbReference>
<reference evidence="4" key="1">
    <citation type="submission" date="2025-08" db="UniProtKB">
        <authorList>
            <consortium name="RefSeq"/>
        </authorList>
    </citation>
    <scope>IDENTIFICATION</scope>
</reference>
<dbReference type="PANTHER" id="PTHR12429:SF8">
    <property type="entry name" value="NEURALIZED-LIKE PROTEIN 2"/>
    <property type="match status" value="1"/>
</dbReference>
<protein>
    <submittedName>
        <fullName evidence="4">Neuralized-like protein 2</fullName>
    </submittedName>
</protein>
<dbReference type="GeneID" id="112052753"/>
<evidence type="ECO:0000259" key="2">
    <source>
        <dbReference type="PROSITE" id="PS51065"/>
    </source>
</evidence>
<dbReference type="PANTHER" id="PTHR12429">
    <property type="entry name" value="NEURALIZED"/>
    <property type="match status" value="1"/>
</dbReference>
<feature type="domain" description="SOCS box" evidence="1">
    <location>
        <begin position="217"/>
        <end position="254"/>
    </location>
</feature>
<dbReference type="PROSITE" id="PS51065">
    <property type="entry name" value="NHR"/>
    <property type="match status" value="1"/>
</dbReference>
<evidence type="ECO:0000313" key="4">
    <source>
        <dbReference type="RefSeq" id="XP_052743803.1"/>
    </source>
</evidence>
<dbReference type="SMART" id="SM00969">
    <property type="entry name" value="SOCS_box"/>
    <property type="match status" value="1"/>
</dbReference>
<evidence type="ECO:0000259" key="1">
    <source>
        <dbReference type="PROSITE" id="PS50225"/>
    </source>
</evidence>
<dbReference type="SUPFAM" id="SSF158235">
    <property type="entry name" value="SOCS box-like"/>
    <property type="match status" value="1"/>
</dbReference>